<comment type="pathway">
    <text evidence="7">Cell wall biogenesis; peptidoglycan biosynthesis.</text>
</comment>
<protein>
    <recommendedName>
        <fullName evidence="2 7">Glutamate racemase</fullName>
        <ecNumber evidence="2 7">5.1.1.3</ecNumber>
    </recommendedName>
</protein>
<feature type="active site" description="Proton donor/acceptor" evidence="7">
    <location>
        <position position="186"/>
    </location>
</feature>
<keyword evidence="4 7" id="KW-0573">Peptidoglycan synthesis</keyword>
<feature type="binding site" evidence="7">
    <location>
        <begin position="187"/>
        <end position="188"/>
    </location>
    <ligand>
        <name>substrate</name>
    </ligand>
</feature>
<comment type="caution">
    <text evidence="8">The sequence shown here is derived from an EMBL/GenBank/DDBJ whole genome shotgun (WGS) entry which is preliminary data.</text>
</comment>
<dbReference type="PROSITE" id="PS00923">
    <property type="entry name" value="ASP_GLU_RACEMASE_1"/>
    <property type="match status" value="1"/>
</dbReference>
<evidence type="ECO:0000256" key="6">
    <source>
        <dbReference type="ARBA" id="ARBA00023316"/>
    </source>
</evidence>
<dbReference type="InterPro" id="IPR001920">
    <property type="entry name" value="Asp/Glu_race"/>
</dbReference>
<dbReference type="SUPFAM" id="SSF53681">
    <property type="entry name" value="Aspartate/glutamate racemase"/>
    <property type="match status" value="2"/>
</dbReference>
<keyword evidence="6 7" id="KW-0961">Cell wall biogenesis/degradation</keyword>
<dbReference type="Proteomes" id="UP001150830">
    <property type="component" value="Unassembled WGS sequence"/>
</dbReference>
<evidence type="ECO:0000256" key="3">
    <source>
        <dbReference type="ARBA" id="ARBA00022960"/>
    </source>
</evidence>
<organism evidence="8 9">
    <name type="scientific">Parathalassolituus penaei</name>
    <dbReference type="NCBI Taxonomy" id="2997323"/>
    <lineage>
        <taxon>Bacteria</taxon>
        <taxon>Pseudomonadati</taxon>
        <taxon>Pseudomonadota</taxon>
        <taxon>Gammaproteobacteria</taxon>
        <taxon>Oceanospirillales</taxon>
        <taxon>Oceanospirillaceae</taxon>
        <taxon>Parathalassolituus</taxon>
    </lineage>
</organism>
<dbReference type="InterPro" id="IPR015942">
    <property type="entry name" value="Asp/Glu/hydantoin_racemase"/>
</dbReference>
<evidence type="ECO:0000256" key="7">
    <source>
        <dbReference type="HAMAP-Rule" id="MF_00258"/>
    </source>
</evidence>
<evidence type="ECO:0000256" key="4">
    <source>
        <dbReference type="ARBA" id="ARBA00022984"/>
    </source>
</evidence>
<feature type="binding site" evidence="7">
    <location>
        <begin position="12"/>
        <end position="13"/>
    </location>
    <ligand>
        <name>substrate</name>
    </ligand>
</feature>
<accession>A0A9X3EJD4</accession>
<comment type="catalytic activity">
    <reaction evidence="1 7">
        <text>L-glutamate = D-glutamate</text>
        <dbReference type="Rhea" id="RHEA:12813"/>
        <dbReference type="ChEBI" id="CHEBI:29985"/>
        <dbReference type="ChEBI" id="CHEBI:29986"/>
        <dbReference type="EC" id="5.1.1.3"/>
    </reaction>
</comment>
<dbReference type="PANTHER" id="PTHR21198:SF2">
    <property type="entry name" value="GLUTAMATE RACEMASE"/>
    <property type="match status" value="1"/>
</dbReference>
<dbReference type="EC" id="5.1.1.3" evidence="2 7"/>
<feature type="binding site" evidence="7">
    <location>
        <begin position="77"/>
        <end position="78"/>
    </location>
    <ligand>
        <name>substrate</name>
    </ligand>
</feature>
<evidence type="ECO:0000256" key="2">
    <source>
        <dbReference type="ARBA" id="ARBA00013090"/>
    </source>
</evidence>
<comment type="similarity">
    <text evidence="7">Belongs to the aspartate/glutamate racemases family.</text>
</comment>
<evidence type="ECO:0000256" key="1">
    <source>
        <dbReference type="ARBA" id="ARBA00001602"/>
    </source>
</evidence>
<dbReference type="GO" id="GO:0009252">
    <property type="term" value="P:peptidoglycan biosynthetic process"/>
    <property type="evidence" value="ECO:0007669"/>
    <property type="project" value="UniProtKB-UniRule"/>
</dbReference>
<dbReference type="PANTHER" id="PTHR21198">
    <property type="entry name" value="GLUTAMATE RACEMASE"/>
    <property type="match status" value="1"/>
</dbReference>
<dbReference type="GO" id="GO:0008881">
    <property type="term" value="F:glutamate racemase activity"/>
    <property type="evidence" value="ECO:0007669"/>
    <property type="project" value="UniProtKB-UniRule"/>
</dbReference>
<dbReference type="InterPro" id="IPR033134">
    <property type="entry name" value="Asp/Glu_racemase_AS_2"/>
</dbReference>
<sequence>MTQPVPSVLVFDSGVGGLSIAAEIRKLLPQVAIRYLMDDDAFPYGIKEDSWLEQRILTICLDAVARLQPDLLVVACNTASTLALQRLREHLNIPVVGVVPAIKTAAQQTSTGVIGLLATPATVSRPYTDRLQADFASHCTLLRMGSTELVRWAEELIHNGRFSGDLQQHLQPWLSTGNPSHVVLGCTHFPLLRPWLEQLWPNIAWVDSGAAIARRVSALLTDQLSPAADQQECHDQIAVPALFDLHWTSSLPDYPGVQRFIRSLQAETIPLEN</sequence>
<proteinExistence type="inferred from homology"/>
<gene>
    <name evidence="7 8" type="primary">murI</name>
    <name evidence="8" type="ORF">OUO13_00100</name>
</gene>
<comment type="function">
    <text evidence="7">Provides the (R)-glutamate required for cell wall biosynthesis.</text>
</comment>
<keyword evidence="5 7" id="KW-0413">Isomerase</keyword>
<keyword evidence="3 7" id="KW-0133">Cell shape</keyword>
<dbReference type="InterPro" id="IPR004391">
    <property type="entry name" value="Glu_race"/>
</dbReference>
<feature type="binding site" evidence="7">
    <location>
        <begin position="44"/>
        <end position="45"/>
    </location>
    <ligand>
        <name>substrate</name>
    </ligand>
</feature>
<evidence type="ECO:0000313" key="9">
    <source>
        <dbReference type="Proteomes" id="UP001150830"/>
    </source>
</evidence>
<evidence type="ECO:0000256" key="5">
    <source>
        <dbReference type="ARBA" id="ARBA00023235"/>
    </source>
</evidence>
<dbReference type="GO" id="GO:0008360">
    <property type="term" value="P:regulation of cell shape"/>
    <property type="evidence" value="ECO:0007669"/>
    <property type="project" value="UniProtKB-KW"/>
</dbReference>
<dbReference type="InterPro" id="IPR018187">
    <property type="entry name" value="Asp/Glu_racemase_AS_1"/>
</dbReference>
<dbReference type="PROSITE" id="PS00924">
    <property type="entry name" value="ASP_GLU_RACEMASE_2"/>
    <property type="match status" value="1"/>
</dbReference>
<dbReference type="GO" id="GO:0071555">
    <property type="term" value="P:cell wall organization"/>
    <property type="evidence" value="ECO:0007669"/>
    <property type="project" value="UniProtKB-KW"/>
</dbReference>
<name>A0A9X3EJD4_9GAMM</name>
<dbReference type="RefSeq" id="WP_283171818.1">
    <property type="nucleotide sequence ID" value="NZ_JAPNOA010000003.1"/>
</dbReference>
<dbReference type="NCBIfam" id="TIGR00067">
    <property type="entry name" value="glut_race"/>
    <property type="match status" value="1"/>
</dbReference>
<dbReference type="EMBL" id="JAPNOA010000003">
    <property type="protein sequence ID" value="MCY0963598.1"/>
    <property type="molecule type" value="Genomic_DNA"/>
</dbReference>
<dbReference type="HAMAP" id="MF_00258">
    <property type="entry name" value="Glu_racemase"/>
    <property type="match status" value="1"/>
</dbReference>
<dbReference type="AlphaFoldDB" id="A0A9X3EJD4"/>
<evidence type="ECO:0000313" key="8">
    <source>
        <dbReference type="EMBL" id="MCY0963598.1"/>
    </source>
</evidence>
<feature type="active site" description="Proton donor/acceptor" evidence="7">
    <location>
        <position position="76"/>
    </location>
</feature>
<reference evidence="8" key="1">
    <citation type="submission" date="2022-11" db="EMBL/GenBank/DDBJ databases">
        <title>Parathalassolutuus dongxingensis gen. nov., sp. nov., a novel member of family Oceanospirillaceae isolated from a coastal shrimp pond in Guangxi, China.</title>
        <authorList>
            <person name="Chen H."/>
        </authorList>
    </citation>
    <scope>NUCLEOTIDE SEQUENCE</scope>
    <source>
        <strain evidence="8">G-43</strain>
    </source>
</reference>
<dbReference type="Pfam" id="PF01177">
    <property type="entry name" value="Asp_Glu_race"/>
    <property type="match status" value="1"/>
</dbReference>
<dbReference type="Gene3D" id="3.40.50.1860">
    <property type="match status" value="2"/>
</dbReference>
<keyword evidence="9" id="KW-1185">Reference proteome</keyword>